<evidence type="ECO:0000256" key="4">
    <source>
        <dbReference type="ARBA" id="ARBA00023239"/>
    </source>
</evidence>
<accession>A0AA43KDG7</accession>
<evidence type="ECO:0000256" key="1">
    <source>
        <dbReference type="ARBA" id="ARBA00009299"/>
    </source>
</evidence>
<keyword evidence="2" id="KW-0042">Antenna complex</keyword>
<dbReference type="InterPro" id="IPR011989">
    <property type="entry name" value="ARM-like"/>
</dbReference>
<dbReference type="GO" id="GO:0030089">
    <property type="term" value="C:phycobilisome"/>
    <property type="evidence" value="ECO:0007669"/>
    <property type="project" value="UniProtKB-KW"/>
</dbReference>
<keyword evidence="5" id="KW-1133">Transmembrane helix</keyword>
<reference evidence="6 7" key="1">
    <citation type="journal article" date="2023" name="J. Phycol.">
        <title>Chrysosporum ovalisporum is synonymous with the true-branching cyanobacterium Umezakia natans (Nostocales/Aphanizomenonaceae).</title>
        <authorList>
            <person name="McGregor G.B."/>
            <person name="Sendall B.C."/>
            <person name="Niiyama Y."/>
            <person name="Tuji A."/>
            <person name="Willis A."/>
        </authorList>
    </citation>
    <scope>NUCLEOTIDE SEQUENCE [LARGE SCALE GENOMIC DNA]</scope>
    <source>
        <strain evidence="6 7">FSS-62</strain>
    </source>
</reference>
<protein>
    <submittedName>
        <fullName evidence="6">HEAT repeat domain-containing protein</fullName>
    </submittedName>
</protein>
<dbReference type="Proteomes" id="UP001159370">
    <property type="component" value="Unassembled WGS sequence"/>
</dbReference>
<sequence length="353" mass="39993">MKNPAAFSNLTKIRPVTCFISLLLLPYHPNKLPPNLNSIQAALPTTRTEILKLRPQVRSEFFQTQPQNLKYYHTDMDRLYGDYTQTAVKVSKNPNFTKNSGITSFKTQTTWVNKNLSSSSQSNQQDKVTQISQFPWGLLLGLGVGGFGGFLFNLNLFTLKFQKKPTTTKLKTSSHQNVVMQTLPELENLSNSKQSNFINPEKTLALSKIDIVNELICDLHSRDYRKQSKAIWSLGQQSDLQAIKPLLDLMIQADSQQRSLILAALSEISDRALTPITRALVISLQDQSPQVRQNAIRDLTRIYDIITQTTQIITKSLEDSDLEVQKTAKYALNQINRIQAIPHQQILPKENQL</sequence>
<proteinExistence type="inferred from homology"/>
<dbReference type="EMBL" id="JANQDL010000018">
    <property type="protein sequence ID" value="MDH6062549.1"/>
    <property type="molecule type" value="Genomic_DNA"/>
</dbReference>
<keyword evidence="4" id="KW-0456">Lyase</keyword>
<evidence type="ECO:0000256" key="5">
    <source>
        <dbReference type="SAM" id="Phobius"/>
    </source>
</evidence>
<dbReference type="PANTHER" id="PTHR12697">
    <property type="entry name" value="PBS LYASE HEAT-LIKE PROTEIN"/>
    <property type="match status" value="1"/>
</dbReference>
<keyword evidence="5" id="KW-0472">Membrane</keyword>
<comment type="similarity">
    <text evidence="1">Belongs to the CpcE/RpcE/PecE family.</text>
</comment>
<keyword evidence="5" id="KW-0812">Transmembrane</keyword>
<dbReference type="InterPro" id="IPR016024">
    <property type="entry name" value="ARM-type_fold"/>
</dbReference>
<dbReference type="SUPFAM" id="SSF48371">
    <property type="entry name" value="ARM repeat"/>
    <property type="match status" value="1"/>
</dbReference>
<comment type="caution">
    <text evidence="6">The sequence shown here is derived from an EMBL/GenBank/DDBJ whole genome shotgun (WGS) entry which is preliminary data.</text>
</comment>
<dbReference type="GO" id="GO:0016491">
    <property type="term" value="F:oxidoreductase activity"/>
    <property type="evidence" value="ECO:0007669"/>
    <property type="project" value="TreeGrafter"/>
</dbReference>
<dbReference type="GO" id="GO:0016829">
    <property type="term" value="F:lyase activity"/>
    <property type="evidence" value="ECO:0007669"/>
    <property type="project" value="UniProtKB-KW"/>
</dbReference>
<gene>
    <name evidence="6" type="ORF">NWP23_01820</name>
</gene>
<feature type="transmembrane region" description="Helical" evidence="5">
    <location>
        <begin position="134"/>
        <end position="154"/>
    </location>
</feature>
<name>A0AA43KDG7_9CYAN</name>
<keyword evidence="3" id="KW-0605">Phycobilisome</keyword>
<dbReference type="AlphaFoldDB" id="A0AA43KDG7"/>
<dbReference type="RefSeq" id="WP_280649914.1">
    <property type="nucleotide sequence ID" value="NZ_JANQDL010000018.1"/>
</dbReference>
<evidence type="ECO:0000256" key="3">
    <source>
        <dbReference type="ARBA" id="ARBA00022738"/>
    </source>
</evidence>
<dbReference type="Gene3D" id="1.25.10.10">
    <property type="entry name" value="Leucine-rich Repeat Variant"/>
    <property type="match status" value="1"/>
</dbReference>
<evidence type="ECO:0000313" key="7">
    <source>
        <dbReference type="Proteomes" id="UP001159370"/>
    </source>
</evidence>
<dbReference type="PANTHER" id="PTHR12697:SF5">
    <property type="entry name" value="DEOXYHYPUSINE HYDROXYLASE"/>
    <property type="match status" value="1"/>
</dbReference>
<organism evidence="6 7">
    <name type="scientific">Umezakia ovalisporum FSS-62</name>
    <dbReference type="NCBI Taxonomy" id="2971776"/>
    <lineage>
        <taxon>Bacteria</taxon>
        <taxon>Bacillati</taxon>
        <taxon>Cyanobacteriota</taxon>
        <taxon>Cyanophyceae</taxon>
        <taxon>Nostocales</taxon>
        <taxon>Nodulariaceae</taxon>
        <taxon>Umezakia</taxon>
    </lineage>
</organism>
<evidence type="ECO:0000256" key="2">
    <source>
        <dbReference type="ARBA" id="ARBA00022549"/>
    </source>
</evidence>
<evidence type="ECO:0000313" key="6">
    <source>
        <dbReference type="EMBL" id="MDH6062549.1"/>
    </source>
</evidence>